<dbReference type="GeneID" id="80888606"/>
<proteinExistence type="predicted"/>
<dbReference type="CDD" id="cd17546">
    <property type="entry name" value="REC_hyHK_CKI1_RcsC-like"/>
    <property type="match status" value="1"/>
</dbReference>
<dbReference type="KEGG" id="amus:LMH87_001447"/>
<keyword evidence="1 2" id="KW-0597">Phosphoprotein</keyword>
<name>A0A9W8UIN2_AKAMU</name>
<dbReference type="PANTHER" id="PTHR43719">
    <property type="entry name" value="TWO-COMPONENT HISTIDINE KINASE"/>
    <property type="match status" value="1"/>
</dbReference>
<dbReference type="InterPro" id="IPR001789">
    <property type="entry name" value="Sig_transdc_resp-reg_receiver"/>
</dbReference>
<dbReference type="EMBL" id="JAJHUN010000010">
    <property type="protein sequence ID" value="KAJ4146888.1"/>
    <property type="molecule type" value="Genomic_DNA"/>
</dbReference>
<dbReference type="Gene3D" id="3.40.50.2300">
    <property type="match status" value="1"/>
</dbReference>
<comment type="caution">
    <text evidence="4">The sequence shown here is derived from an EMBL/GenBank/DDBJ whole genome shotgun (WGS) entry which is preliminary data.</text>
</comment>
<dbReference type="InterPro" id="IPR011006">
    <property type="entry name" value="CheY-like_superfamily"/>
</dbReference>
<gene>
    <name evidence="4" type="ORF">LMH87_001447</name>
</gene>
<dbReference type="SMART" id="SM00448">
    <property type="entry name" value="REC"/>
    <property type="match status" value="1"/>
</dbReference>
<dbReference type="Pfam" id="PF00072">
    <property type="entry name" value="Response_reg"/>
    <property type="match status" value="1"/>
</dbReference>
<feature type="modified residue" description="4-aspartylphosphate" evidence="2">
    <location>
        <position position="73"/>
    </location>
</feature>
<dbReference type="RefSeq" id="XP_056049829.1">
    <property type="nucleotide sequence ID" value="XM_056192722.1"/>
</dbReference>
<sequence>MPVPPGTEPDAAMVSTGAKPDKLLLVDDNNINLGVLSEYVTKLGLRFETALNGKEAFTAYEAGSGQFAAVLMDISMPLMNGFEATREIRAYENASKLPRVAILALHRKAPSEKHWRVAWISS</sequence>
<dbReference type="SUPFAM" id="SSF52172">
    <property type="entry name" value="CheY-like"/>
    <property type="match status" value="1"/>
</dbReference>
<keyword evidence="5" id="KW-1185">Reference proteome</keyword>
<reference evidence="4" key="1">
    <citation type="journal article" date="2023" name="Access Microbiol">
        <title>De-novo genome assembly for Akanthomyces muscarius, a biocontrol agent of insect agricultural pests.</title>
        <authorList>
            <person name="Erdos Z."/>
            <person name="Studholme D.J."/>
            <person name="Raymond B."/>
            <person name="Sharma M."/>
        </authorList>
    </citation>
    <scope>NUCLEOTIDE SEQUENCE</scope>
    <source>
        <strain evidence="4">Ve6</strain>
    </source>
</reference>
<evidence type="ECO:0000313" key="5">
    <source>
        <dbReference type="Proteomes" id="UP001144673"/>
    </source>
</evidence>
<evidence type="ECO:0000313" key="4">
    <source>
        <dbReference type="EMBL" id="KAJ4146888.1"/>
    </source>
</evidence>
<dbReference type="PANTHER" id="PTHR43719:SF28">
    <property type="entry name" value="PEROXIDE STRESS-ACTIVATED HISTIDINE KINASE MAK1-RELATED"/>
    <property type="match status" value="1"/>
</dbReference>
<dbReference type="Proteomes" id="UP001144673">
    <property type="component" value="Chromosome 3"/>
</dbReference>
<accession>A0A9W8UIN2</accession>
<organism evidence="4 5">
    <name type="scientific">Akanthomyces muscarius</name>
    <name type="common">Entomopathogenic fungus</name>
    <name type="synonym">Lecanicillium muscarium</name>
    <dbReference type="NCBI Taxonomy" id="2231603"/>
    <lineage>
        <taxon>Eukaryota</taxon>
        <taxon>Fungi</taxon>
        <taxon>Dikarya</taxon>
        <taxon>Ascomycota</taxon>
        <taxon>Pezizomycotina</taxon>
        <taxon>Sordariomycetes</taxon>
        <taxon>Hypocreomycetidae</taxon>
        <taxon>Hypocreales</taxon>
        <taxon>Cordycipitaceae</taxon>
        <taxon>Akanthomyces</taxon>
    </lineage>
</organism>
<feature type="domain" description="Response regulatory" evidence="3">
    <location>
        <begin position="22"/>
        <end position="122"/>
    </location>
</feature>
<dbReference type="GO" id="GO:0000160">
    <property type="term" value="P:phosphorelay signal transduction system"/>
    <property type="evidence" value="ECO:0007669"/>
    <property type="project" value="InterPro"/>
</dbReference>
<dbReference type="AlphaFoldDB" id="A0A9W8UIN2"/>
<dbReference type="InterPro" id="IPR050956">
    <property type="entry name" value="2C_system_His_kinase"/>
</dbReference>
<evidence type="ECO:0000256" key="1">
    <source>
        <dbReference type="ARBA" id="ARBA00022553"/>
    </source>
</evidence>
<evidence type="ECO:0000256" key="2">
    <source>
        <dbReference type="PROSITE-ProRule" id="PRU00169"/>
    </source>
</evidence>
<dbReference type="PROSITE" id="PS50110">
    <property type="entry name" value="RESPONSE_REGULATORY"/>
    <property type="match status" value="1"/>
</dbReference>
<protein>
    <recommendedName>
        <fullName evidence="3">Response regulatory domain-containing protein</fullName>
    </recommendedName>
</protein>
<evidence type="ECO:0000259" key="3">
    <source>
        <dbReference type="PROSITE" id="PS50110"/>
    </source>
</evidence>